<dbReference type="InterPro" id="IPR002182">
    <property type="entry name" value="NB-ARC"/>
</dbReference>
<dbReference type="Gene3D" id="3.80.10.10">
    <property type="entry name" value="Ribonuclease Inhibitor"/>
    <property type="match status" value="3"/>
</dbReference>
<dbReference type="PANTHER" id="PTHR36766">
    <property type="entry name" value="PLANT BROAD-SPECTRUM MILDEW RESISTANCE PROTEIN RPW8"/>
    <property type="match status" value="1"/>
</dbReference>
<name>A0A811PYF4_9POAL</name>
<keyword evidence="7" id="KW-0175">Coiled coil</keyword>
<dbReference type="GO" id="GO:0005524">
    <property type="term" value="F:ATP binding"/>
    <property type="evidence" value="ECO:0007669"/>
    <property type="project" value="UniProtKB-KW"/>
</dbReference>
<dbReference type="InterPro" id="IPR027417">
    <property type="entry name" value="P-loop_NTPase"/>
</dbReference>
<dbReference type="InterPro" id="IPR032675">
    <property type="entry name" value="LRR_dom_sf"/>
</dbReference>
<evidence type="ECO:0000259" key="9">
    <source>
        <dbReference type="Pfam" id="PF18052"/>
    </source>
</evidence>
<dbReference type="InterPro" id="IPR042197">
    <property type="entry name" value="Apaf_helical"/>
</dbReference>
<evidence type="ECO:0000256" key="7">
    <source>
        <dbReference type="SAM" id="Coils"/>
    </source>
</evidence>
<dbReference type="Pfam" id="PF00931">
    <property type="entry name" value="NB-ARC"/>
    <property type="match status" value="1"/>
</dbReference>
<dbReference type="SUPFAM" id="SSF52058">
    <property type="entry name" value="L domain-like"/>
    <property type="match status" value="1"/>
</dbReference>
<dbReference type="PANTHER" id="PTHR36766:SF30">
    <property type="entry name" value="TIR-NBS TYPE DISEASE RESISTANCE PROTEIN-RELATED"/>
    <property type="match status" value="1"/>
</dbReference>
<dbReference type="OrthoDB" id="6161812at2759"/>
<dbReference type="Gene3D" id="1.10.10.10">
    <property type="entry name" value="Winged helix-like DNA-binding domain superfamily/Winged helix DNA-binding domain"/>
    <property type="match status" value="1"/>
</dbReference>
<dbReference type="GO" id="GO:0051707">
    <property type="term" value="P:response to other organism"/>
    <property type="evidence" value="ECO:0007669"/>
    <property type="project" value="UniProtKB-ARBA"/>
</dbReference>
<keyword evidence="6" id="KW-0067">ATP-binding</keyword>
<feature type="domain" description="NB-ARC" evidence="8">
    <location>
        <begin position="215"/>
        <end position="371"/>
    </location>
</feature>
<keyword evidence="5" id="KW-0611">Plant defense</keyword>
<dbReference type="Pfam" id="PF18052">
    <property type="entry name" value="Rx_N"/>
    <property type="match status" value="1"/>
</dbReference>
<dbReference type="Pfam" id="PF23559">
    <property type="entry name" value="WHD_DRP"/>
    <property type="match status" value="1"/>
</dbReference>
<gene>
    <name evidence="12" type="ORF">NCGR_LOCUS34710</name>
</gene>
<evidence type="ECO:0000256" key="2">
    <source>
        <dbReference type="ARBA" id="ARBA00022614"/>
    </source>
</evidence>
<protein>
    <submittedName>
        <fullName evidence="12">Uncharacterized protein</fullName>
    </submittedName>
</protein>
<dbReference type="SUPFAM" id="SSF52540">
    <property type="entry name" value="P-loop containing nucleoside triphosphate hydrolases"/>
    <property type="match status" value="1"/>
</dbReference>
<feature type="coiled-coil region" evidence="7">
    <location>
        <begin position="75"/>
        <end position="102"/>
    </location>
</feature>
<dbReference type="Pfam" id="PF25019">
    <property type="entry name" value="LRR_R13L1-DRL21"/>
    <property type="match status" value="1"/>
</dbReference>
<dbReference type="AlphaFoldDB" id="A0A811PYF4"/>
<proteinExistence type="inferred from homology"/>
<sequence length="1154" mass="130122">MAAVAAAFAGKAIAISTISYIITKAFDHLKDNKKAGGLKSTQTRLEKLLPQIQVVFDAVDTEQIRDQSEALDAWLWQLRDAVEEAEDALDELEYNKLEEEVKSRESKVTGSLHKYKGKLVQKFNHTFNTGSLKRLTSAVKTLDEAVADVQRFLPVLNQFDNNKLKKHKQDVDFRNWRETSSLPQSLVLGREKERETIVHWLTKAGSGASERVVSNIPIFSIVGIGGLGKTTLAQVICNDDRVKDYFDLIIWACASYYFDVETLTRKILQDVTRHQINIVGLNALHNELKEKLSSKTFLLVLDDVWNDDRIDYWENFVRPLRYGKRGSKILLTTRMQSVADLAARAMQEECQSLKMSGLGEADLRDLLNMHAFSGVNPDDYRNLQQISKKMVGNLSGSPLAAKVLGGLLNSKRDSSTWNRMLTSSIYNIEQGKEGIMAVLRLSYQHLPTHLQACFRYCSLLGKDYEFTKEELVHLWMGSGLIQQLMSNKTPEVGMELMGNKTPEVIGMEYLDALTRKSFFEVKSRPRSSRAITCNIFDEYYEELYVIHDLLHELACSASVKECIRIDSKFSEMVPKTVRHICTETINPSLVEQVSQAKKLRTLVMHFQEPRPGSARTNASEMHLRYLSLMWGRNKMTRFCWFPQSVYRLYHLQILKFNDPQLAVPIKGEMEGICNLVNLRHLQLSYGIMPLIPYVGKLTSLHELYGFSIQQRSGYTIGELKNLKGISHLHISGLDKVKSVYEAAEVLLDKKDNLSALTLSWSPGCSDSCDPSKAEQLLDKLEPHPNTCKLKIQEYPGSRSPCWLENRELINLTYLYICDCSRLQRLPPIGQLPSLQYLYIINMKSIDCVDSSFYGSEKPYGLQSLKALEIGDMPICTEWVGSEGENLFPQLDTLVVRDCKELRQLPNVPIGIRHIEIHNAGLQAIPLPPCLGASSSSSPRPDLSLSKLIISCCPDLATLWQGYSLPVLEELSIQQCASLSCLPEDSFCSTSVLKTFDIVKCPNLKTGHIRLPPTGGADLSGCALEISELDIDHPSLLLKEPLRSMAIVKRLRISGGPELRLLPGEWLMRNCQALEEIVVRDASHLQRLPQEIASLTSLQSLQISNANLIQMLPDMPASLSNLRVNNCHTELKERYKKNVGPDWGKIAHIHDVDIS</sequence>
<accession>A0A811PYF4</accession>
<evidence type="ECO:0000256" key="3">
    <source>
        <dbReference type="ARBA" id="ARBA00022737"/>
    </source>
</evidence>
<evidence type="ECO:0000256" key="6">
    <source>
        <dbReference type="ARBA" id="ARBA00022840"/>
    </source>
</evidence>
<dbReference type="Gene3D" id="1.20.5.4130">
    <property type="match status" value="1"/>
</dbReference>
<feature type="domain" description="R13L1/DRL21-like LRR repeat region" evidence="11">
    <location>
        <begin position="716"/>
        <end position="842"/>
    </location>
</feature>
<evidence type="ECO:0000256" key="1">
    <source>
        <dbReference type="ARBA" id="ARBA00008894"/>
    </source>
</evidence>
<feature type="domain" description="Disease resistance protein winged helix" evidence="10">
    <location>
        <begin position="462"/>
        <end position="554"/>
    </location>
</feature>
<evidence type="ECO:0000256" key="4">
    <source>
        <dbReference type="ARBA" id="ARBA00022741"/>
    </source>
</evidence>
<evidence type="ECO:0000313" key="13">
    <source>
        <dbReference type="Proteomes" id="UP000604825"/>
    </source>
</evidence>
<keyword evidence="13" id="KW-1185">Reference proteome</keyword>
<evidence type="ECO:0000256" key="5">
    <source>
        <dbReference type="ARBA" id="ARBA00022821"/>
    </source>
</evidence>
<keyword evidence="2" id="KW-0433">Leucine-rich repeat</keyword>
<dbReference type="InterPro" id="IPR036388">
    <property type="entry name" value="WH-like_DNA-bd_sf"/>
</dbReference>
<keyword evidence="4" id="KW-0547">Nucleotide-binding</keyword>
<comment type="caution">
    <text evidence="12">The sequence shown here is derived from an EMBL/GenBank/DDBJ whole genome shotgun (WGS) entry which is preliminary data.</text>
</comment>
<keyword evidence="3" id="KW-0677">Repeat</keyword>
<dbReference type="EMBL" id="CAJGYO010000008">
    <property type="protein sequence ID" value="CAD6250943.1"/>
    <property type="molecule type" value="Genomic_DNA"/>
</dbReference>
<evidence type="ECO:0000313" key="12">
    <source>
        <dbReference type="EMBL" id="CAD6250943.1"/>
    </source>
</evidence>
<evidence type="ECO:0000259" key="11">
    <source>
        <dbReference type="Pfam" id="PF25019"/>
    </source>
</evidence>
<comment type="similarity">
    <text evidence="1">Belongs to the disease resistance NB-LRR family.</text>
</comment>
<dbReference type="Gene3D" id="1.10.8.430">
    <property type="entry name" value="Helical domain of apoptotic protease-activating factors"/>
    <property type="match status" value="1"/>
</dbReference>
<dbReference type="PRINTS" id="PR00364">
    <property type="entry name" value="DISEASERSIST"/>
</dbReference>
<dbReference type="GO" id="GO:0006952">
    <property type="term" value="P:defense response"/>
    <property type="evidence" value="ECO:0007669"/>
    <property type="project" value="UniProtKB-KW"/>
</dbReference>
<reference evidence="12" key="1">
    <citation type="submission" date="2020-10" db="EMBL/GenBank/DDBJ databases">
        <authorList>
            <person name="Han B."/>
            <person name="Lu T."/>
            <person name="Zhao Q."/>
            <person name="Huang X."/>
            <person name="Zhao Y."/>
        </authorList>
    </citation>
    <scope>NUCLEOTIDE SEQUENCE</scope>
</reference>
<evidence type="ECO:0000259" key="10">
    <source>
        <dbReference type="Pfam" id="PF23559"/>
    </source>
</evidence>
<dbReference type="Proteomes" id="UP000604825">
    <property type="component" value="Unassembled WGS sequence"/>
</dbReference>
<evidence type="ECO:0000259" key="8">
    <source>
        <dbReference type="Pfam" id="PF00931"/>
    </source>
</evidence>
<dbReference type="InterPro" id="IPR056789">
    <property type="entry name" value="LRR_R13L1-DRL21"/>
</dbReference>
<dbReference type="InterPro" id="IPR041118">
    <property type="entry name" value="Rx_N"/>
</dbReference>
<dbReference type="InterPro" id="IPR058922">
    <property type="entry name" value="WHD_DRP"/>
</dbReference>
<dbReference type="GO" id="GO:0043531">
    <property type="term" value="F:ADP binding"/>
    <property type="evidence" value="ECO:0007669"/>
    <property type="project" value="InterPro"/>
</dbReference>
<feature type="domain" description="Disease resistance N-terminal" evidence="9">
    <location>
        <begin position="18"/>
        <end position="106"/>
    </location>
</feature>
<dbReference type="Gene3D" id="3.40.50.300">
    <property type="entry name" value="P-loop containing nucleotide triphosphate hydrolases"/>
    <property type="match status" value="1"/>
</dbReference>
<organism evidence="12 13">
    <name type="scientific">Miscanthus lutarioriparius</name>
    <dbReference type="NCBI Taxonomy" id="422564"/>
    <lineage>
        <taxon>Eukaryota</taxon>
        <taxon>Viridiplantae</taxon>
        <taxon>Streptophyta</taxon>
        <taxon>Embryophyta</taxon>
        <taxon>Tracheophyta</taxon>
        <taxon>Spermatophyta</taxon>
        <taxon>Magnoliopsida</taxon>
        <taxon>Liliopsida</taxon>
        <taxon>Poales</taxon>
        <taxon>Poaceae</taxon>
        <taxon>PACMAD clade</taxon>
        <taxon>Panicoideae</taxon>
        <taxon>Andropogonodae</taxon>
        <taxon>Andropogoneae</taxon>
        <taxon>Saccharinae</taxon>
        <taxon>Miscanthus</taxon>
    </lineage>
</organism>